<accession>A0A4Q0RU81</accession>
<reference evidence="1 2" key="1">
    <citation type="submission" date="2015-04" db="EMBL/GenBank/DDBJ databases">
        <title>Comparative genomics of rhizobia nodulating Arachis hypogaea in China.</title>
        <authorList>
            <person name="Li Y."/>
        </authorList>
    </citation>
    <scope>NUCLEOTIDE SEQUENCE [LARGE SCALE GENOMIC DNA]</scope>
    <source>
        <strain evidence="1 2">CCBAU 51787</strain>
    </source>
</reference>
<dbReference type="Proteomes" id="UP000290565">
    <property type="component" value="Unassembled WGS sequence"/>
</dbReference>
<gene>
    <name evidence="1" type="ORF">XH94_37140</name>
</gene>
<evidence type="ECO:0000313" key="2">
    <source>
        <dbReference type="Proteomes" id="UP000290565"/>
    </source>
</evidence>
<protein>
    <submittedName>
        <fullName evidence="1">Uncharacterized protein</fullName>
    </submittedName>
</protein>
<organism evidence="1 2">
    <name type="scientific">Bradyrhizobium zhanjiangense</name>
    <dbReference type="NCBI Taxonomy" id="1325107"/>
    <lineage>
        <taxon>Bacteria</taxon>
        <taxon>Pseudomonadati</taxon>
        <taxon>Pseudomonadota</taxon>
        <taxon>Alphaproteobacteria</taxon>
        <taxon>Hyphomicrobiales</taxon>
        <taxon>Nitrobacteraceae</taxon>
        <taxon>Bradyrhizobium</taxon>
    </lineage>
</organism>
<evidence type="ECO:0000313" key="1">
    <source>
        <dbReference type="EMBL" id="RXH23007.1"/>
    </source>
</evidence>
<comment type="caution">
    <text evidence="1">The sequence shown here is derived from an EMBL/GenBank/DDBJ whole genome shotgun (WGS) entry which is preliminary data.</text>
</comment>
<name>A0A4Q0RU81_9BRAD</name>
<dbReference type="EMBL" id="LBJM01000203">
    <property type="protein sequence ID" value="RXH23007.1"/>
    <property type="molecule type" value="Genomic_DNA"/>
</dbReference>
<proteinExistence type="predicted"/>
<dbReference type="AlphaFoldDB" id="A0A4Q0RU81"/>
<sequence length="108" mass="12144">MDFRPTPLLRAAIVKWAERQGERLTLSQAICELVESGLKVKGAHPSGDRQERRARKMAGETIDDMISANMTADVKAASKRHLLDGPEEFSRVRVDRRKASRSADRGER</sequence>